<dbReference type="STRING" id="48269.A0A183MX97"/>
<dbReference type="Proteomes" id="UP000277204">
    <property type="component" value="Unassembled WGS sequence"/>
</dbReference>
<reference evidence="1 2" key="1">
    <citation type="submission" date="2018-11" db="EMBL/GenBank/DDBJ databases">
        <authorList>
            <consortium name="Pathogen Informatics"/>
        </authorList>
    </citation>
    <scope>NUCLEOTIDE SEQUENCE [LARGE SCALE GENOMIC DNA]</scope>
    <source>
        <strain evidence="1 2">Zambia</strain>
    </source>
</reference>
<keyword evidence="2" id="KW-1185">Reference proteome</keyword>
<proteinExistence type="predicted"/>
<dbReference type="EMBL" id="UZAI01018405">
    <property type="protein sequence ID" value="VDP36708.1"/>
    <property type="molecule type" value="Genomic_DNA"/>
</dbReference>
<organism evidence="1 2">
    <name type="scientific">Schistosoma margrebowiei</name>
    <dbReference type="NCBI Taxonomy" id="48269"/>
    <lineage>
        <taxon>Eukaryota</taxon>
        <taxon>Metazoa</taxon>
        <taxon>Spiralia</taxon>
        <taxon>Lophotrochozoa</taxon>
        <taxon>Platyhelminthes</taxon>
        <taxon>Trematoda</taxon>
        <taxon>Digenea</taxon>
        <taxon>Strigeidida</taxon>
        <taxon>Schistosomatoidea</taxon>
        <taxon>Schistosomatidae</taxon>
        <taxon>Schistosoma</taxon>
    </lineage>
</organism>
<dbReference type="AlphaFoldDB" id="A0A183MX97"/>
<protein>
    <submittedName>
        <fullName evidence="1">Uncharacterized protein</fullName>
    </submittedName>
</protein>
<evidence type="ECO:0000313" key="1">
    <source>
        <dbReference type="EMBL" id="VDP36708.1"/>
    </source>
</evidence>
<gene>
    <name evidence="1" type="ORF">SMRZ_LOCUS20672</name>
</gene>
<accession>A0A183MX97</accession>
<evidence type="ECO:0000313" key="2">
    <source>
        <dbReference type="Proteomes" id="UP000277204"/>
    </source>
</evidence>
<name>A0A183MX97_9TREM</name>
<sequence>MHHWIPNLIKVGSESEVIEEDQEKAEAMADYFGAVFTQEPPIEKEPDQNIKSTNHLLTVDFDQNDVLRALSTFNIETSTGPDELHPKILRHIA</sequence>